<evidence type="ECO:0000313" key="1">
    <source>
        <dbReference type="EMBL" id="KAI4865073.1"/>
    </source>
</evidence>
<comment type="caution">
    <text evidence="1">The sequence shown here is derived from an EMBL/GenBank/DDBJ whole genome shotgun (WGS) entry which is preliminary data.</text>
</comment>
<reference evidence="1 2" key="1">
    <citation type="journal article" date="2022" name="New Phytol.">
        <title>Ecological generalism drives hyperdiversity of secondary metabolite gene clusters in xylarialean endophytes.</title>
        <authorList>
            <person name="Franco M.E.E."/>
            <person name="Wisecaver J.H."/>
            <person name="Arnold A.E."/>
            <person name="Ju Y.M."/>
            <person name="Slot J.C."/>
            <person name="Ahrendt S."/>
            <person name="Moore L.P."/>
            <person name="Eastman K.E."/>
            <person name="Scott K."/>
            <person name="Konkel Z."/>
            <person name="Mondo S.J."/>
            <person name="Kuo A."/>
            <person name="Hayes R.D."/>
            <person name="Haridas S."/>
            <person name="Andreopoulos B."/>
            <person name="Riley R."/>
            <person name="LaButti K."/>
            <person name="Pangilinan J."/>
            <person name="Lipzen A."/>
            <person name="Amirebrahimi M."/>
            <person name="Yan J."/>
            <person name="Adam C."/>
            <person name="Keymanesh K."/>
            <person name="Ng V."/>
            <person name="Louie K."/>
            <person name="Northen T."/>
            <person name="Drula E."/>
            <person name="Henrissat B."/>
            <person name="Hsieh H.M."/>
            <person name="Youens-Clark K."/>
            <person name="Lutzoni F."/>
            <person name="Miadlikowska J."/>
            <person name="Eastwood D.C."/>
            <person name="Hamelin R.C."/>
            <person name="Grigoriev I.V."/>
            <person name="U'Ren J.M."/>
        </authorList>
    </citation>
    <scope>NUCLEOTIDE SEQUENCE [LARGE SCALE GENOMIC DNA]</scope>
    <source>
        <strain evidence="1 2">CBS 119005</strain>
    </source>
</reference>
<sequence>MGAQLSNNFSQFFPPKPTFTENNLPNLHGKVYIVTGSNTGVGNELARMLYSKNAKVYIAARSQDKANNAIGDIKKAYPSSKGDLAFLKLDLSDLTKIKASTDEFLAKETKLDVLFNNAGIQNPLQEPSRTPQGYEYHLGVNTIGTFAFTKLLTPILVSTAKAEGTARVIWVSSSGTELAGEKDTGIDMSNLDYHVDKPYLHKYSMSKAGNWLHGVEFANRYKADGVISIPLNPGNLSSELYRDQKGLFRVVTSMITYPPINGGYTLLYAGLSPDITIEKTGSWVVPWGRIFPIRKDLTAATKTEEEGGNGTAKKFWEWTEEQIKPYI</sequence>
<gene>
    <name evidence="1" type="ORF">F4820DRAFT_421711</name>
</gene>
<dbReference type="Proteomes" id="UP001497700">
    <property type="component" value="Unassembled WGS sequence"/>
</dbReference>
<dbReference type="EMBL" id="MU393477">
    <property type="protein sequence ID" value="KAI4865073.1"/>
    <property type="molecule type" value="Genomic_DNA"/>
</dbReference>
<evidence type="ECO:0000313" key="2">
    <source>
        <dbReference type="Proteomes" id="UP001497700"/>
    </source>
</evidence>
<name>A0ACB9Z0B3_9PEZI</name>
<protein>
    <submittedName>
        <fullName evidence="1">Short-chain dehydrogenase</fullName>
    </submittedName>
</protein>
<proteinExistence type="predicted"/>
<keyword evidence="2" id="KW-1185">Reference proteome</keyword>
<accession>A0ACB9Z0B3</accession>
<organism evidence="1 2">
    <name type="scientific">Hypoxylon rubiginosum</name>
    <dbReference type="NCBI Taxonomy" id="110542"/>
    <lineage>
        <taxon>Eukaryota</taxon>
        <taxon>Fungi</taxon>
        <taxon>Dikarya</taxon>
        <taxon>Ascomycota</taxon>
        <taxon>Pezizomycotina</taxon>
        <taxon>Sordariomycetes</taxon>
        <taxon>Xylariomycetidae</taxon>
        <taxon>Xylariales</taxon>
        <taxon>Hypoxylaceae</taxon>
        <taxon>Hypoxylon</taxon>
    </lineage>
</organism>